<dbReference type="Proteomes" id="UP000422989">
    <property type="component" value="Chromosome"/>
</dbReference>
<accession>A0A6I6DVL4</accession>
<dbReference type="AlphaFoldDB" id="A0A6I6DVL4"/>
<keyword evidence="2" id="KW-1185">Reference proteome</keyword>
<name>A0A6I6DVL4_9MICO</name>
<dbReference type="KEGG" id="moj:D7D94_03680"/>
<protein>
    <submittedName>
        <fullName evidence="1">Uncharacterized protein</fullName>
    </submittedName>
</protein>
<reference evidence="1 2" key="1">
    <citation type="submission" date="2018-09" db="EMBL/GenBank/DDBJ databases">
        <title>Whole genome sequencing of Microbacterium oryzae strain MB-10T.</title>
        <authorList>
            <person name="Das S.K."/>
        </authorList>
    </citation>
    <scope>NUCLEOTIDE SEQUENCE [LARGE SCALE GENOMIC DNA]</scope>
    <source>
        <strain evidence="1 2">MB-10</strain>
    </source>
</reference>
<gene>
    <name evidence="1" type="ORF">D7D94_03680</name>
</gene>
<sequence length="275" mass="29135">MPSADAAPSVDGLLTTGHPVTVLDDGDGAELCLGGVAESLPPQCGGPALVGWDWGEHDGAFEERSGVRWGDFVVTGAYDAEADEFAVSEVTPAADYDPPRELEPSAPDFATPCPEPEGGWRVVDESLVSPEAMQAAFERASTLEGYGVAWMDQSRNPASERDLSDPEVEWLLNDPELTIVNVAVTHDLPAAEAALREVWGGMLCVSQADRTEAELVAIQQELHEDPTGDILSTGIPGTDLVLEVSVVFDDGTLQEELDARYGEGVVRVHSALAPA</sequence>
<evidence type="ECO:0000313" key="2">
    <source>
        <dbReference type="Proteomes" id="UP000422989"/>
    </source>
</evidence>
<organism evidence="1 2">
    <name type="scientific">Microbacterium oryzae</name>
    <dbReference type="NCBI Taxonomy" id="743009"/>
    <lineage>
        <taxon>Bacteria</taxon>
        <taxon>Bacillati</taxon>
        <taxon>Actinomycetota</taxon>
        <taxon>Actinomycetes</taxon>
        <taxon>Micrococcales</taxon>
        <taxon>Microbacteriaceae</taxon>
        <taxon>Microbacterium</taxon>
    </lineage>
</organism>
<dbReference type="EMBL" id="CP032550">
    <property type="protein sequence ID" value="QGU26863.1"/>
    <property type="molecule type" value="Genomic_DNA"/>
</dbReference>
<proteinExistence type="predicted"/>
<evidence type="ECO:0000313" key="1">
    <source>
        <dbReference type="EMBL" id="QGU26863.1"/>
    </source>
</evidence>